<sequence length="323" mass="35910">MSNLTDVNAEILAQLDKGSTIGISFIGAVASSMVYGVTCVQTFHYYRSPRVKTDQLWLRCTVLVLWLLDSAQSSFAIHLNYYYLIENYANPPGLLISTWSMPALIVMNALTSVLVKMFFTFRVWRLSQNVPIAGLCIFVTWACFVMTIYYPARMFSFHNLFDAESKLERYAVAGLALDAFAATLISSILIFYLYKGRSGMPRSDDMIGRLILLTVATGCLATLVAIGNLIAYVAAPQSLYVLFFHFLNAKMDANAIMTSLNSREYARQGSSYGKTLSTTVDSRTIPLSTFRAPAVERIYQGADNEAAVNSSEYKVDIDASYPK</sequence>
<keyword evidence="1" id="KW-1133">Transmembrane helix</keyword>
<feature type="transmembrane region" description="Helical" evidence="1">
    <location>
        <begin position="229"/>
        <end position="247"/>
    </location>
</feature>
<keyword evidence="1" id="KW-0472">Membrane</keyword>
<proteinExistence type="predicted"/>
<dbReference type="Pfam" id="PF20152">
    <property type="entry name" value="DUF6534"/>
    <property type="match status" value="1"/>
</dbReference>
<feature type="transmembrane region" description="Helical" evidence="1">
    <location>
        <begin position="131"/>
        <end position="150"/>
    </location>
</feature>
<evidence type="ECO:0000256" key="1">
    <source>
        <dbReference type="SAM" id="Phobius"/>
    </source>
</evidence>
<dbReference type="AlphaFoldDB" id="A0A4Q9PT09"/>
<dbReference type="Proteomes" id="UP000292082">
    <property type="component" value="Unassembled WGS sequence"/>
</dbReference>
<dbReference type="EMBL" id="ML145135">
    <property type="protein sequence ID" value="TBU57592.1"/>
    <property type="molecule type" value="Genomic_DNA"/>
</dbReference>
<keyword evidence="4" id="KW-1185">Reference proteome</keyword>
<gene>
    <name evidence="3" type="ORF">BD310DRAFT_928990</name>
</gene>
<organism evidence="3 4">
    <name type="scientific">Dichomitus squalens</name>
    <dbReference type="NCBI Taxonomy" id="114155"/>
    <lineage>
        <taxon>Eukaryota</taxon>
        <taxon>Fungi</taxon>
        <taxon>Dikarya</taxon>
        <taxon>Basidiomycota</taxon>
        <taxon>Agaricomycotina</taxon>
        <taxon>Agaricomycetes</taxon>
        <taxon>Polyporales</taxon>
        <taxon>Polyporaceae</taxon>
        <taxon>Dichomitus</taxon>
    </lineage>
</organism>
<name>A0A4Q9PT09_9APHY</name>
<reference evidence="3 4" key="1">
    <citation type="submission" date="2019-01" db="EMBL/GenBank/DDBJ databases">
        <title>Draft genome sequences of three monokaryotic isolates of the white-rot basidiomycete fungus Dichomitus squalens.</title>
        <authorList>
            <consortium name="DOE Joint Genome Institute"/>
            <person name="Lopez S.C."/>
            <person name="Andreopoulos B."/>
            <person name="Pangilinan J."/>
            <person name="Lipzen A."/>
            <person name="Riley R."/>
            <person name="Ahrendt S."/>
            <person name="Ng V."/>
            <person name="Barry K."/>
            <person name="Daum C."/>
            <person name="Grigoriev I.V."/>
            <person name="Hilden K.S."/>
            <person name="Makela M.R."/>
            <person name="de Vries R.P."/>
        </authorList>
    </citation>
    <scope>NUCLEOTIDE SEQUENCE [LARGE SCALE GENOMIC DNA]</scope>
    <source>
        <strain evidence="3 4">CBS 464.89</strain>
    </source>
</reference>
<protein>
    <recommendedName>
        <fullName evidence="2">DUF6534 domain-containing protein</fullName>
    </recommendedName>
</protein>
<evidence type="ECO:0000313" key="3">
    <source>
        <dbReference type="EMBL" id="TBU57592.1"/>
    </source>
</evidence>
<dbReference type="InterPro" id="IPR045339">
    <property type="entry name" value="DUF6534"/>
</dbReference>
<feature type="transmembrane region" description="Helical" evidence="1">
    <location>
        <begin position="20"/>
        <end position="44"/>
    </location>
</feature>
<feature type="domain" description="DUF6534" evidence="2">
    <location>
        <begin position="180"/>
        <end position="265"/>
    </location>
</feature>
<feature type="transmembrane region" description="Helical" evidence="1">
    <location>
        <begin position="170"/>
        <end position="194"/>
    </location>
</feature>
<feature type="transmembrane region" description="Helical" evidence="1">
    <location>
        <begin position="56"/>
        <end position="79"/>
    </location>
</feature>
<evidence type="ECO:0000259" key="2">
    <source>
        <dbReference type="Pfam" id="PF20152"/>
    </source>
</evidence>
<feature type="transmembrane region" description="Helical" evidence="1">
    <location>
        <begin position="206"/>
        <end position="223"/>
    </location>
</feature>
<dbReference type="PANTHER" id="PTHR40465">
    <property type="entry name" value="CHROMOSOME 1, WHOLE GENOME SHOTGUN SEQUENCE"/>
    <property type="match status" value="1"/>
</dbReference>
<dbReference type="PANTHER" id="PTHR40465:SF1">
    <property type="entry name" value="DUF6534 DOMAIN-CONTAINING PROTEIN"/>
    <property type="match status" value="1"/>
</dbReference>
<feature type="transmembrane region" description="Helical" evidence="1">
    <location>
        <begin position="99"/>
        <end position="119"/>
    </location>
</feature>
<evidence type="ECO:0000313" key="4">
    <source>
        <dbReference type="Proteomes" id="UP000292082"/>
    </source>
</evidence>
<keyword evidence="1" id="KW-0812">Transmembrane</keyword>
<dbReference type="STRING" id="114155.A0A4Q9PT09"/>
<accession>A0A4Q9PT09</accession>